<keyword evidence="2" id="KW-1185">Reference proteome</keyword>
<accession>A0ABW1YX34</accession>
<dbReference type="Proteomes" id="UP001596403">
    <property type="component" value="Unassembled WGS sequence"/>
</dbReference>
<protein>
    <submittedName>
        <fullName evidence="1">Uncharacterized protein</fullName>
    </submittedName>
</protein>
<evidence type="ECO:0000313" key="1">
    <source>
        <dbReference type="EMBL" id="MFC6640433.1"/>
    </source>
</evidence>
<dbReference type="EMBL" id="JBHSWA010000001">
    <property type="protein sequence ID" value="MFC6640433.1"/>
    <property type="molecule type" value="Genomic_DNA"/>
</dbReference>
<reference evidence="2" key="1">
    <citation type="journal article" date="2019" name="Int. J. Syst. Evol. Microbiol.">
        <title>The Global Catalogue of Microorganisms (GCM) 10K type strain sequencing project: providing services to taxonomists for standard genome sequencing and annotation.</title>
        <authorList>
            <consortium name="The Broad Institute Genomics Platform"/>
            <consortium name="The Broad Institute Genome Sequencing Center for Infectious Disease"/>
            <person name="Wu L."/>
            <person name="Ma J."/>
        </authorList>
    </citation>
    <scope>NUCLEOTIDE SEQUENCE [LARGE SCALE GENOMIC DNA]</scope>
    <source>
        <strain evidence="2">NBRC 111368</strain>
    </source>
</reference>
<name>A0ABW1YX34_9RHOB</name>
<gene>
    <name evidence="1" type="ORF">ACFQAU_00390</name>
</gene>
<sequence length="87" mass="9360">MIRLALPYILAAVVASAGVWWVMSIKADNAALRAENERIKLTLAGCTARAANRSEDKESDNAVDNMPDLRAVPDHWLLPGPGNGGVY</sequence>
<proteinExistence type="predicted"/>
<evidence type="ECO:0000313" key="2">
    <source>
        <dbReference type="Proteomes" id="UP001596403"/>
    </source>
</evidence>
<organism evidence="1 2">
    <name type="scientific">Sulfitobacter profundi</name>
    <dbReference type="NCBI Taxonomy" id="2679961"/>
    <lineage>
        <taxon>Bacteria</taxon>
        <taxon>Pseudomonadati</taxon>
        <taxon>Pseudomonadota</taxon>
        <taxon>Alphaproteobacteria</taxon>
        <taxon>Rhodobacterales</taxon>
        <taxon>Roseobacteraceae</taxon>
        <taxon>Sulfitobacter</taxon>
    </lineage>
</organism>
<comment type="caution">
    <text evidence="1">The sequence shown here is derived from an EMBL/GenBank/DDBJ whole genome shotgun (WGS) entry which is preliminary data.</text>
</comment>
<dbReference type="RefSeq" id="WP_132443631.1">
    <property type="nucleotide sequence ID" value="NZ_JBHSWA010000001.1"/>
</dbReference>